<dbReference type="RefSeq" id="WP_278006355.1">
    <property type="nucleotide sequence ID" value="NZ_JARSBN010000008.1"/>
</dbReference>
<keyword evidence="3" id="KW-1185">Reference proteome</keyword>
<keyword evidence="1" id="KW-0812">Transmembrane</keyword>
<feature type="transmembrane region" description="Helical" evidence="1">
    <location>
        <begin position="111"/>
        <end position="133"/>
    </location>
</feature>
<dbReference type="EMBL" id="JARSBN010000008">
    <property type="protein sequence ID" value="MDG4716918.1"/>
    <property type="molecule type" value="Genomic_DNA"/>
</dbReference>
<evidence type="ECO:0000313" key="2">
    <source>
        <dbReference type="EMBL" id="MDG4716918.1"/>
    </source>
</evidence>
<protein>
    <submittedName>
        <fullName evidence="2">Uncharacterized protein</fullName>
    </submittedName>
</protein>
<name>A0ABT6G4E3_9FLAO</name>
<gene>
    <name evidence="2" type="ORF">P7122_13615</name>
</gene>
<keyword evidence="1" id="KW-1133">Transmembrane helix</keyword>
<keyword evidence="1" id="KW-0472">Membrane</keyword>
<organism evidence="2 3">
    <name type="scientific">Winogradskyella marincola</name>
    <dbReference type="NCBI Taxonomy" id="3037795"/>
    <lineage>
        <taxon>Bacteria</taxon>
        <taxon>Pseudomonadati</taxon>
        <taxon>Bacteroidota</taxon>
        <taxon>Flavobacteriia</taxon>
        <taxon>Flavobacteriales</taxon>
        <taxon>Flavobacteriaceae</taxon>
        <taxon>Winogradskyella</taxon>
    </lineage>
</organism>
<dbReference type="Proteomes" id="UP001529085">
    <property type="component" value="Unassembled WGS sequence"/>
</dbReference>
<feature type="transmembrane region" description="Helical" evidence="1">
    <location>
        <begin position="176"/>
        <end position="193"/>
    </location>
</feature>
<feature type="transmembrane region" description="Helical" evidence="1">
    <location>
        <begin position="68"/>
        <end position="90"/>
    </location>
</feature>
<sequence length="472" mass="56624">MKLNHLFYDSEVNFNLISKKRIILSILLGLTSAVLIYSFFYVLRETERMMFLDFEERPMLLSESDRQLFNLFFASISVILGNSLAINLLFSRPQRAFSRRNNKRIRILNDNTFLGFNFIHWFTKVWFLFATFYSSYMGSKFITNFLWPSIFLIIVLYLDAWKTLSLIIRNNRLKTIFIHFCAFVLLSFCLSRLNVIDYKSLDKAAYRARPNIDVPRSGYSDESYERRYYNYLVFKIDLDSHGNIQLYNEQYEPIELTDAYDYVNNMKNELTEEVSYRAAARLRANKSIPIRYVKEFEFELFKYGQYKIIYEVQNDDELTNRFYNNQIKNYISTSLHEAFPRKLNEPPRVPFFDKYKELEFSDTIRVNIGKKIMINGDVVVLEDLVDKFKPFVNSSTIFEYVYTDEASYQNFIDVLSAHKKAIKELKVKDSKFDYDEMMLQIYRNQFSRDTILNNERNRLREKYPIHIIEKFE</sequence>
<feature type="transmembrane region" description="Helical" evidence="1">
    <location>
        <begin position="145"/>
        <end position="164"/>
    </location>
</feature>
<comment type="caution">
    <text evidence="2">The sequence shown here is derived from an EMBL/GenBank/DDBJ whole genome shotgun (WGS) entry which is preliminary data.</text>
</comment>
<accession>A0ABT6G4E3</accession>
<proteinExistence type="predicted"/>
<feature type="transmembrane region" description="Helical" evidence="1">
    <location>
        <begin position="21"/>
        <end position="43"/>
    </location>
</feature>
<evidence type="ECO:0000313" key="3">
    <source>
        <dbReference type="Proteomes" id="UP001529085"/>
    </source>
</evidence>
<reference evidence="2 3" key="1">
    <citation type="submission" date="2023-03" db="EMBL/GenBank/DDBJ databases">
        <title>Strain YYF002 represents a novel species in the genus Winogradskyella isolated from seawater.</title>
        <authorList>
            <person name="Fu Z.-Y."/>
        </authorList>
    </citation>
    <scope>NUCLEOTIDE SEQUENCE [LARGE SCALE GENOMIC DNA]</scope>
    <source>
        <strain evidence="2 3">YYF002</strain>
    </source>
</reference>
<evidence type="ECO:0000256" key="1">
    <source>
        <dbReference type="SAM" id="Phobius"/>
    </source>
</evidence>